<dbReference type="InterPro" id="IPR029063">
    <property type="entry name" value="SAM-dependent_MTases_sf"/>
</dbReference>
<accession>A0ABR1EBE9</accession>
<sequence length="342" mass="39373">METVIHSSSVVLFVIVTVLLSKWFNNLLEWQLQYAEEQESLQILQLFPERKIDELCSEETFYCFVITDAYNNETGRPLAFRRLRLKGPDGVLILSNARLLVPKPMSYKNLDTRKWELDKTTVRLTYARMMISGIFFSEGVEYNSPKVSNILIFGLGGGVINNYLSVMPGQKLNITVVDIDPVMKTVAEKWYGFVETDMHRILVEDGVKFIKKDQDVKYDAILVDLCSNERGPLLCPIEAFLKDDVISNLNYNLVDTGVLIVNIITPPALFEAVSQRVLKRYEEHFTFCVLLPSGAHDRMLFCFKYHPWNNDPNRLHQNVLRMDQELGFHLKDGGVYETSDKE</sequence>
<name>A0ABR1EBE9_NECAM</name>
<dbReference type="SUPFAM" id="SSF53335">
    <property type="entry name" value="S-adenosyl-L-methionine-dependent methyltransferases"/>
    <property type="match status" value="1"/>
</dbReference>
<evidence type="ECO:0000313" key="2">
    <source>
        <dbReference type="Proteomes" id="UP001303046"/>
    </source>
</evidence>
<reference evidence="1 2" key="1">
    <citation type="submission" date="2023-08" db="EMBL/GenBank/DDBJ databases">
        <title>A Necator americanus chromosomal reference genome.</title>
        <authorList>
            <person name="Ilik V."/>
            <person name="Petrzelkova K.J."/>
            <person name="Pardy F."/>
            <person name="Fuh T."/>
            <person name="Niatou-Singa F.S."/>
            <person name="Gouil Q."/>
            <person name="Baker L."/>
            <person name="Ritchie M.E."/>
            <person name="Jex A.R."/>
            <person name="Gazzola D."/>
            <person name="Li H."/>
            <person name="Toshio Fujiwara R."/>
            <person name="Zhan B."/>
            <person name="Aroian R.V."/>
            <person name="Pafco B."/>
            <person name="Schwarz E.M."/>
        </authorList>
    </citation>
    <scope>NUCLEOTIDE SEQUENCE [LARGE SCALE GENOMIC DNA]</scope>
    <source>
        <strain evidence="1 2">Aroian</strain>
        <tissue evidence="1">Whole animal</tissue>
    </source>
</reference>
<evidence type="ECO:0000313" key="1">
    <source>
        <dbReference type="EMBL" id="KAK6760022.1"/>
    </source>
</evidence>
<evidence type="ECO:0008006" key="3">
    <source>
        <dbReference type="Google" id="ProtNLM"/>
    </source>
</evidence>
<gene>
    <name evidence="1" type="primary">Necator_chrX.g21680</name>
    <name evidence="1" type="ORF">RB195_021519</name>
</gene>
<keyword evidence="2" id="KW-1185">Reference proteome</keyword>
<dbReference type="Gene3D" id="3.40.50.150">
    <property type="entry name" value="Vaccinia Virus protein VP39"/>
    <property type="match status" value="1"/>
</dbReference>
<organism evidence="1 2">
    <name type="scientific">Necator americanus</name>
    <name type="common">Human hookworm</name>
    <dbReference type="NCBI Taxonomy" id="51031"/>
    <lineage>
        <taxon>Eukaryota</taxon>
        <taxon>Metazoa</taxon>
        <taxon>Ecdysozoa</taxon>
        <taxon>Nematoda</taxon>
        <taxon>Chromadorea</taxon>
        <taxon>Rhabditida</taxon>
        <taxon>Rhabditina</taxon>
        <taxon>Rhabditomorpha</taxon>
        <taxon>Strongyloidea</taxon>
        <taxon>Ancylostomatidae</taxon>
        <taxon>Bunostominae</taxon>
        <taxon>Necator</taxon>
    </lineage>
</organism>
<dbReference type="EMBL" id="JAVFWL010000006">
    <property type="protein sequence ID" value="KAK6760022.1"/>
    <property type="molecule type" value="Genomic_DNA"/>
</dbReference>
<comment type="caution">
    <text evidence="1">The sequence shown here is derived from an EMBL/GenBank/DDBJ whole genome shotgun (WGS) entry which is preliminary data.</text>
</comment>
<protein>
    <recommendedName>
        <fullName evidence="3">Spermine/spermidine synthase</fullName>
    </recommendedName>
</protein>
<dbReference type="Proteomes" id="UP001303046">
    <property type="component" value="Unassembled WGS sequence"/>
</dbReference>
<proteinExistence type="predicted"/>